<feature type="chain" id="PRO_5009176492" evidence="1">
    <location>
        <begin position="20"/>
        <end position="327"/>
    </location>
</feature>
<protein>
    <submittedName>
        <fullName evidence="3">Trypsin</fullName>
    </submittedName>
</protein>
<gene>
    <name evidence="3" type="ORF">A142_01145</name>
</gene>
<dbReference type="RefSeq" id="WP_019825440.1">
    <property type="nucleotide sequence ID" value="NZ_AJZD02000240.1"/>
</dbReference>
<evidence type="ECO:0000256" key="1">
    <source>
        <dbReference type="SAM" id="SignalP"/>
    </source>
</evidence>
<dbReference type="InterPro" id="IPR018114">
    <property type="entry name" value="TRYPSIN_HIS"/>
</dbReference>
<dbReference type="InterPro" id="IPR043504">
    <property type="entry name" value="Peptidase_S1_PA_chymotrypsin"/>
</dbReference>
<dbReference type="Proteomes" id="UP000094802">
    <property type="component" value="Unassembled WGS sequence"/>
</dbReference>
<dbReference type="GO" id="GO:0004252">
    <property type="term" value="F:serine-type endopeptidase activity"/>
    <property type="evidence" value="ECO:0007669"/>
    <property type="project" value="InterPro"/>
</dbReference>
<feature type="signal peptide" evidence="1">
    <location>
        <begin position="1"/>
        <end position="19"/>
    </location>
</feature>
<dbReference type="AlphaFoldDB" id="A0A1E5FML0"/>
<dbReference type="PROSITE" id="PS00134">
    <property type="entry name" value="TRYPSIN_HIS"/>
    <property type="match status" value="1"/>
</dbReference>
<name>A0A1E5FML0_VIBSP</name>
<accession>A0A1E5FML0</accession>
<evidence type="ECO:0000313" key="4">
    <source>
        <dbReference type="Proteomes" id="UP000094802"/>
    </source>
</evidence>
<dbReference type="NCBIfam" id="TIGR03501">
    <property type="entry name" value="GlyGly_CTERM"/>
    <property type="match status" value="1"/>
</dbReference>
<organism evidence="3 4">
    <name type="scientific">Vibrio splendidus 12E03</name>
    <dbReference type="NCBI Taxonomy" id="1191305"/>
    <lineage>
        <taxon>Bacteria</taxon>
        <taxon>Pseudomonadati</taxon>
        <taxon>Pseudomonadota</taxon>
        <taxon>Gammaproteobacteria</taxon>
        <taxon>Vibrionales</taxon>
        <taxon>Vibrionaceae</taxon>
        <taxon>Vibrio</taxon>
    </lineage>
</organism>
<dbReference type="SUPFAM" id="SSF50494">
    <property type="entry name" value="Trypsin-like serine proteases"/>
    <property type="match status" value="1"/>
</dbReference>
<dbReference type="InterPro" id="IPR033116">
    <property type="entry name" value="TRYPSIN_SER"/>
</dbReference>
<dbReference type="OrthoDB" id="6266568at2"/>
<feature type="domain" description="Peptidase S1" evidence="2">
    <location>
        <begin position="37"/>
        <end position="190"/>
    </location>
</feature>
<dbReference type="InterPro" id="IPR001254">
    <property type="entry name" value="Trypsin_dom"/>
</dbReference>
<sequence>MKKIAVGFSISLLSSSVFAIENGTTVNWQNDFDDIVENNCTGLVVGGRLVLTAAHCPDLSVITFSNGNVDAASGRVDHPSYLWASDGSPYDVSIWTLSQAAQTQNIHYFADLSVPNIALGDDIKVYGFGGDHPLSYASASITRLSDAYKTAFEVTSTIGDTTQGDSGGVWLNSDSNIVAINRGIRGSHQTSGTDLTYAKDFLLEQINGWHYPTVFKGTGTQTIKVQSLHQNSVVDAAYVAGDVAITGGTCQTLPAIDSFDTCTYELDVSGSGQLHLTTNEVIDINPVTPTPVPPPTTTPSSGGSGGSLGFLSLFGLAVFGRLRKRQV</sequence>
<keyword evidence="1" id="KW-0732">Signal</keyword>
<dbReference type="GO" id="GO:0006508">
    <property type="term" value="P:proteolysis"/>
    <property type="evidence" value="ECO:0007669"/>
    <property type="project" value="InterPro"/>
</dbReference>
<comment type="caution">
    <text evidence="3">The sequence shown here is derived from an EMBL/GenBank/DDBJ whole genome shotgun (WGS) entry which is preliminary data.</text>
</comment>
<evidence type="ECO:0000259" key="2">
    <source>
        <dbReference type="Pfam" id="PF00089"/>
    </source>
</evidence>
<dbReference type="InterPro" id="IPR009003">
    <property type="entry name" value="Peptidase_S1_PA"/>
</dbReference>
<dbReference type="InterPro" id="IPR020008">
    <property type="entry name" value="GlyGly_CTERM"/>
</dbReference>
<proteinExistence type="predicted"/>
<dbReference type="PROSITE" id="PS00135">
    <property type="entry name" value="TRYPSIN_SER"/>
    <property type="match status" value="1"/>
</dbReference>
<dbReference type="Pfam" id="PF00089">
    <property type="entry name" value="Trypsin"/>
    <property type="match status" value="1"/>
</dbReference>
<dbReference type="EMBL" id="AJZD02000240">
    <property type="protein sequence ID" value="OEF91113.1"/>
    <property type="molecule type" value="Genomic_DNA"/>
</dbReference>
<dbReference type="Gene3D" id="2.40.10.10">
    <property type="entry name" value="Trypsin-like serine proteases"/>
    <property type="match status" value="2"/>
</dbReference>
<reference evidence="3 4" key="1">
    <citation type="journal article" date="2012" name="Science">
        <title>Ecological populations of bacteria act as socially cohesive units of antibiotic production and resistance.</title>
        <authorList>
            <person name="Cordero O.X."/>
            <person name="Wildschutte H."/>
            <person name="Kirkup B."/>
            <person name="Proehl S."/>
            <person name="Ngo L."/>
            <person name="Hussain F."/>
            <person name="Le Roux F."/>
            <person name="Mincer T."/>
            <person name="Polz M.F."/>
        </authorList>
    </citation>
    <scope>NUCLEOTIDE SEQUENCE [LARGE SCALE GENOMIC DNA]</scope>
    <source>
        <strain evidence="3 4">12E03</strain>
    </source>
</reference>
<evidence type="ECO:0000313" key="3">
    <source>
        <dbReference type="EMBL" id="OEF91113.1"/>
    </source>
</evidence>